<dbReference type="PANTHER" id="PTHR43462:SF2">
    <property type="entry name" value="THREONYL AND ALANYL TRNA SYNTHETASE SECOND ADDITIONAL DOMAIN-CONTAINING PROTEIN"/>
    <property type="match status" value="1"/>
</dbReference>
<reference evidence="1 2" key="1">
    <citation type="submission" date="2024-10" db="EMBL/GenBank/DDBJ databases">
        <authorList>
            <person name="Lu C.-H."/>
        </authorList>
    </citation>
    <scope>NUCLEOTIDE SEQUENCE [LARGE SCALE GENOMIC DNA]</scope>
    <source>
        <strain evidence="1 2">22ZTDG03-2</strain>
    </source>
</reference>
<dbReference type="InterPro" id="IPR018163">
    <property type="entry name" value="Thr/Ala-tRNA-synth_IIc_edit"/>
</dbReference>
<dbReference type="InterPro" id="IPR009000">
    <property type="entry name" value="Transl_B-barrel_sf"/>
</dbReference>
<dbReference type="RefSeq" id="WP_400394083.1">
    <property type="nucleotide sequence ID" value="NZ_JBIXLL010000001.1"/>
</dbReference>
<sequence>MIEKLYLYNDGLTMDAVVLSCEPEDNGHYHVRLAATLFHPQGGGQPSDIGYIGDAVVLQVIHEEQDVIHITDKPVAPGECSIIVDAISRELNTRMHSAGHLIAVAGEALGWKAFKANHRPGEGRVVFALEKGDAMPPTVEALEEGSNKLVCLALARRQEVINGIRNVGWGDLPAYECGGTHVTSTERVGAINIISARFKKGQLSVSYTLS</sequence>
<dbReference type="SUPFAM" id="SSF50447">
    <property type="entry name" value="Translation proteins"/>
    <property type="match status" value="1"/>
</dbReference>
<gene>
    <name evidence="1" type="ORF">ACIPUP_02765</name>
</gene>
<evidence type="ECO:0000313" key="2">
    <source>
        <dbReference type="Proteomes" id="UP001617689"/>
    </source>
</evidence>
<keyword evidence="2" id="KW-1185">Reference proteome</keyword>
<organism evidence="1 2">
    <name type="scientific">Pectobacterium actinidiae</name>
    <dbReference type="NCBI Taxonomy" id="1507808"/>
    <lineage>
        <taxon>Bacteria</taxon>
        <taxon>Pseudomonadati</taxon>
        <taxon>Pseudomonadota</taxon>
        <taxon>Gammaproteobacteria</taxon>
        <taxon>Enterobacterales</taxon>
        <taxon>Pectobacteriaceae</taxon>
        <taxon>Pectobacterium</taxon>
    </lineage>
</organism>
<dbReference type="Gene3D" id="3.30.980.10">
    <property type="entry name" value="Threonyl-trna Synthetase, Chain A, domain 2"/>
    <property type="match status" value="1"/>
</dbReference>
<accession>A0ABW8G5X1</accession>
<dbReference type="Proteomes" id="UP001617689">
    <property type="component" value="Unassembled WGS sequence"/>
</dbReference>
<name>A0ABW8G5X1_9GAMM</name>
<dbReference type="InterPro" id="IPR051335">
    <property type="entry name" value="Alanyl-tRNA_Editing_Enzymes"/>
</dbReference>
<comment type="caution">
    <text evidence="1">The sequence shown here is derived from an EMBL/GenBank/DDBJ whole genome shotgun (WGS) entry which is preliminary data.</text>
</comment>
<dbReference type="SUPFAM" id="SSF55186">
    <property type="entry name" value="ThrRS/AlaRS common domain"/>
    <property type="match status" value="1"/>
</dbReference>
<evidence type="ECO:0000313" key="1">
    <source>
        <dbReference type="EMBL" id="MFJ5428070.1"/>
    </source>
</evidence>
<dbReference type="Gene3D" id="2.40.30.130">
    <property type="match status" value="1"/>
</dbReference>
<dbReference type="PANTHER" id="PTHR43462">
    <property type="entry name" value="ALANYL-TRNA EDITING PROTEIN"/>
    <property type="match status" value="1"/>
</dbReference>
<dbReference type="EMBL" id="JBIXLL010000001">
    <property type="protein sequence ID" value="MFJ5428070.1"/>
    <property type="molecule type" value="Genomic_DNA"/>
</dbReference>
<proteinExistence type="predicted"/>
<protein>
    <submittedName>
        <fullName evidence="1">Alanyl-tRNA editing protein</fullName>
    </submittedName>
</protein>